<evidence type="ECO:0000313" key="8">
    <source>
        <dbReference type="Proteomes" id="UP000294593"/>
    </source>
</evidence>
<dbReference type="Gene3D" id="1.10.8.260">
    <property type="entry name" value="HI0933 insert domain-like"/>
    <property type="match status" value="1"/>
</dbReference>
<dbReference type="SUPFAM" id="SSF160996">
    <property type="entry name" value="HI0933 insert domain-like"/>
    <property type="match status" value="1"/>
</dbReference>
<evidence type="ECO:0000313" key="7">
    <source>
        <dbReference type="EMBL" id="TDP82147.1"/>
    </source>
</evidence>
<proteinExistence type="predicted"/>
<dbReference type="Pfam" id="PF03486">
    <property type="entry name" value="HI0933_like"/>
    <property type="match status" value="1"/>
</dbReference>
<dbReference type="Pfam" id="PF22780">
    <property type="entry name" value="HI0933_like_1st"/>
    <property type="match status" value="1"/>
</dbReference>
<comment type="cofactor">
    <cofactor evidence="1">
        <name>FAD</name>
        <dbReference type="ChEBI" id="CHEBI:57692"/>
    </cofactor>
</comment>
<dbReference type="Gene3D" id="2.40.30.10">
    <property type="entry name" value="Translation factors"/>
    <property type="match status" value="1"/>
</dbReference>
<dbReference type="InterPro" id="IPR023166">
    <property type="entry name" value="BaiN-like_dom_sf"/>
</dbReference>
<dbReference type="PANTHER" id="PTHR42887">
    <property type="entry name" value="OS12G0638800 PROTEIN"/>
    <property type="match status" value="1"/>
</dbReference>
<dbReference type="InterPro" id="IPR004792">
    <property type="entry name" value="BaiN-like"/>
</dbReference>
<evidence type="ECO:0000256" key="2">
    <source>
        <dbReference type="ARBA" id="ARBA00022630"/>
    </source>
</evidence>
<gene>
    <name evidence="7" type="ORF">EV672_106103</name>
</gene>
<organism evidence="7 8">
    <name type="scientific">Aquabacterium commune</name>
    <dbReference type="NCBI Taxonomy" id="70586"/>
    <lineage>
        <taxon>Bacteria</taxon>
        <taxon>Pseudomonadati</taxon>
        <taxon>Pseudomonadota</taxon>
        <taxon>Betaproteobacteria</taxon>
        <taxon>Burkholderiales</taxon>
        <taxon>Aquabacterium</taxon>
    </lineage>
</organism>
<dbReference type="EMBL" id="SNXW01000006">
    <property type="protein sequence ID" value="TDP82147.1"/>
    <property type="molecule type" value="Genomic_DNA"/>
</dbReference>
<evidence type="ECO:0000259" key="6">
    <source>
        <dbReference type="Pfam" id="PF22780"/>
    </source>
</evidence>
<evidence type="ECO:0000256" key="1">
    <source>
        <dbReference type="ARBA" id="ARBA00001974"/>
    </source>
</evidence>
<keyword evidence="2" id="KW-0285">Flavoprotein</keyword>
<dbReference type="InterPro" id="IPR057661">
    <property type="entry name" value="RsdA/BaiN/AoA(So)_Rossmann"/>
</dbReference>
<feature type="domain" description="RsdA/BaiN/AoA(So)-like insert" evidence="6">
    <location>
        <begin position="215"/>
        <end position="392"/>
    </location>
</feature>
<feature type="domain" description="RsdA/BaiN/AoA(So)-like Rossmann fold-like" evidence="5">
    <location>
        <begin position="29"/>
        <end position="445"/>
    </location>
</feature>
<name>A0A4R6R979_9BURK</name>
<protein>
    <recommendedName>
        <fullName evidence="9">Aminoacetone oxidase family FAD-binding enzyme</fullName>
    </recommendedName>
</protein>
<feature type="region of interest" description="Disordered" evidence="4">
    <location>
        <begin position="1"/>
        <end position="20"/>
    </location>
</feature>
<evidence type="ECO:0000256" key="4">
    <source>
        <dbReference type="SAM" id="MobiDB-lite"/>
    </source>
</evidence>
<dbReference type="SUPFAM" id="SSF51905">
    <property type="entry name" value="FAD/NAD(P)-binding domain"/>
    <property type="match status" value="1"/>
</dbReference>
<dbReference type="NCBIfam" id="TIGR00275">
    <property type="entry name" value="aminoacetone oxidase family FAD-binding enzyme"/>
    <property type="match status" value="1"/>
</dbReference>
<evidence type="ECO:0000256" key="3">
    <source>
        <dbReference type="ARBA" id="ARBA00022827"/>
    </source>
</evidence>
<dbReference type="Gene3D" id="3.50.50.60">
    <property type="entry name" value="FAD/NAD(P)-binding domain"/>
    <property type="match status" value="1"/>
</dbReference>
<sequence>MPPLPQSSDNGRLPTPERPFPMSPTSCFDVVVVGAGAAGLFCAGVAGQRGLSVLVLDHAAKVAEKIRISGGGRCNFTNRDVGVGNFLGENPAFCRSALSGYSPQDFIALVERHHIAWHEKHRGQLFCDHRADDIVQMLLRECEAGGVQRWQPCGVKAIRRREDATVRFELDTDQGVVQAHQVVIATGGPSIPKIGATDAGQRWAASFGHRIVPLRPALVPLTFDAAHWAPFVPLAGVSLEVVIETPSCVPVAGKGGKGKGKGPQMAHFTEDLLFTHRGLSGPAVLQISSHWQPGQALTINLNPQQDLAAALKEAKSGSRKQLSTAWGLALGEAAPQRLAQAWLAEVARQHPALQPQAALAELKDRDLDALGQAANAWQLVPSGTEGYAKAEVTAGGVDTRELHQQSMESKLVPGLHFIGEVVDITGWLGGYNFQWAWASAMACARALQSAPAAAQPATV</sequence>
<keyword evidence="3" id="KW-0274">FAD</keyword>
<dbReference type="PANTHER" id="PTHR42887:SF2">
    <property type="entry name" value="OS12G0638800 PROTEIN"/>
    <property type="match status" value="1"/>
</dbReference>
<reference evidence="7 8" key="1">
    <citation type="submission" date="2019-03" db="EMBL/GenBank/DDBJ databases">
        <title>Genomic Encyclopedia of Type Strains, Phase IV (KMG-IV): sequencing the most valuable type-strain genomes for metagenomic binning, comparative biology and taxonomic classification.</title>
        <authorList>
            <person name="Goeker M."/>
        </authorList>
    </citation>
    <scope>NUCLEOTIDE SEQUENCE [LARGE SCALE GENOMIC DNA]</scope>
    <source>
        <strain evidence="7 8">DSM 11901</strain>
    </source>
</reference>
<dbReference type="Proteomes" id="UP000294593">
    <property type="component" value="Unassembled WGS sequence"/>
</dbReference>
<feature type="compositionally biased region" description="Polar residues" evidence="4">
    <location>
        <begin position="1"/>
        <end position="10"/>
    </location>
</feature>
<accession>A0A4R6R979</accession>
<evidence type="ECO:0008006" key="9">
    <source>
        <dbReference type="Google" id="ProtNLM"/>
    </source>
</evidence>
<dbReference type="PRINTS" id="PR00411">
    <property type="entry name" value="PNDRDTASEI"/>
</dbReference>
<dbReference type="InterPro" id="IPR036188">
    <property type="entry name" value="FAD/NAD-bd_sf"/>
</dbReference>
<evidence type="ECO:0000259" key="5">
    <source>
        <dbReference type="Pfam" id="PF03486"/>
    </source>
</evidence>
<comment type="caution">
    <text evidence="7">The sequence shown here is derived from an EMBL/GenBank/DDBJ whole genome shotgun (WGS) entry which is preliminary data.</text>
</comment>
<keyword evidence="8" id="KW-1185">Reference proteome</keyword>
<dbReference type="InterPro" id="IPR055178">
    <property type="entry name" value="RsdA/BaiN/AoA(So)-like_dom"/>
</dbReference>
<dbReference type="AlphaFoldDB" id="A0A4R6R979"/>